<feature type="transmembrane region" description="Helical" evidence="1">
    <location>
        <begin position="18"/>
        <end position="40"/>
    </location>
</feature>
<feature type="transmembrane region" description="Helical" evidence="1">
    <location>
        <begin position="96"/>
        <end position="117"/>
    </location>
</feature>
<dbReference type="VEuPathDB" id="TrichDB:TVAGG3_0450280"/>
<reference evidence="2" key="2">
    <citation type="journal article" date="2007" name="Science">
        <title>Draft genome sequence of the sexually transmitted pathogen Trichomonas vaginalis.</title>
        <authorList>
            <person name="Carlton J.M."/>
            <person name="Hirt R.P."/>
            <person name="Silva J.C."/>
            <person name="Delcher A.L."/>
            <person name="Schatz M."/>
            <person name="Zhao Q."/>
            <person name="Wortman J.R."/>
            <person name="Bidwell S.L."/>
            <person name="Alsmark U.C.M."/>
            <person name="Besteiro S."/>
            <person name="Sicheritz-Ponten T."/>
            <person name="Noel C.J."/>
            <person name="Dacks J.B."/>
            <person name="Foster P.G."/>
            <person name="Simillion C."/>
            <person name="Van de Peer Y."/>
            <person name="Miranda-Saavedra D."/>
            <person name="Barton G.J."/>
            <person name="Westrop G.D."/>
            <person name="Mueller S."/>
            <person name="Dessi D."/>
            <person name="Fiori P.L."/>
            <person name="Ren Q."/>
            <person name="Paulsen I."/>
            <person name="Zhang H."/>
            <person name="Bastida-Corcuera F.D."/>
            <person name="Simoes-Barbosa A."/>
            <person name="Brown M.T."/>
            <person name="Hayes R.D."/>
            <person name="Mukherjee M."/>
            <person name="Okumura C.Y."/>
            <person name="Schneider R."/>
            <person name="Smith A.J."/>
            <person name="Vanacova S."/>
            <person name="Villalvazo M."/>
            <person name="Haas B.J."/>
            <person name="Pertea M."/>
            <person name="Feldblyum T.V."/>
            <person name="Utterback T.R."/>
            <person name="Shu C.L."/>
            <person name="Osoegawa K."/>
            <person name="de Jong P.J."/>
            <person name="Hrdy I."/>
            <person name="Horvathova L."/>
            <person name="Zubacova Z."/>
            <person name="Dolezal P."/>
            <person name="Malik S.B."/>
            <person name="Logsdon J.M. Jr."/>
            <person name="Henze K."/>
            <person name="Gupta A."/>
            <person name="Wang C.C."/>
            <person name="Dunne R.L."/>
            <person name="Upcroft J.A."/>
            <person name="Upcroft P."/>
            <person name="White O."/>
            <person name="Salzberg S.L."/>
            <person name="Tang P."/>
            <person name="Chiu C.-H."/>
            <person name="Lee Y.-S."/>
            <person name="Embley T.M."/>
            <person name="Coombs G.H."/>
            <person name="Mottram J.C."/>
            <person name="Tachezy J."/>
            <person name="Fraser-Liggett C.M."/>
            <person name="Johnson P.J."/>
        </authorList>
    </citation>
    <scope>NUCLEOTIDE SEQUENCE [LARGE SCALE GENOMIC DNA]</scope>
    <source>
        <strain evidence="2">G3</strain>
    </source>
</reference>
<accession>A2GHJ1</accession>
<keyword evidence="3" id="KW-1185">Reference proteome</keyword>
<dbReference type="RefSeq" id="XP_001296308.1">
    <property type="nucleotide sequence ID" value="XM_001296307.1"/>
</dbReference>
<reference evidence="2" key="1">
    <citation type="submission" date="2006-10" db="EMBL/GenBank/DDBJ databases">
        <authorList>
            <person name="Amadeo P."/>
            <person name="Zhao Q."/>
            <person name="Wortman J."/>
            <person name="Fraser-Liggett C."/>
            <person name="Carlton J."/>
        </authorList>
    </citation>
    <scope>NUCLEOTIDE SEQUENCE</scope>
    <source>
        <strain evidence="2">G3</strain>
    </source>
</reference>
<feature type="transmembrane region" description="Helical" evidence="1">
    <location>
        <begin position="60"/>
        <end position="84"/>
    </location>
</feature>
<keyword evidence="1" id="KW-1133">Transmembrane helix</keyword>
<dbReference type="KEGG" id="tva:4741009"/>
<dbReference type="Proteomes" id="UP000001542">
    <property type="component" value="Unassembled WGS sequence"/>
</dbReference>
<feature type="transmembrane region" description="Helical" evidence="1">
    <location>
        <begin position="142"/>
        <end position="162"/>
    </location>
</feature>
<proteinExistence type="predicted"/>
<protein>
    <submittedName>
        <fullName evidence="2">Uncharacterized protein</fullName>
    </submittedName>
</protein>
<evidence type="ECO:0000256" key="1">
    <source>
        <dbReference type="SAM" id="Phobius"/>
    </source>
</evidence>
<gene>
    <name evidence="2" type="ORF">TVAG_607020</name>
</gene>
<dbReference type="VEuPathDB" id="TrichDB:TVAG_607020"/>
<dbReference type="AlphaFoldDB" id="A2GHJ1"/>
<sequence>MGCRLNDFFKKKSIIKRVLCVIAFLATVAGLAGLTVWYIRWAKNLNQVSKDWRTKTYTELFNIVASCCFFCMAGCAAWVVWFIFWNFECCKCLGIIFFWAAMGICLAVLGFAISLAIKVKGKYYCTNAVIWGDDNINCRGSFVPNVALLSTLGFGLILDLIMKCD</sequence>
<evidence type="ECO:0000313" key="2">
    <source>
        <dbReference type="EMBL" id="EAX83378.1"/>
    </source>
</evidence>
<keyword evidence="1" id="KW-0472">Membrane</keyword>
<dbReference type="EMBL" id="DS115975">
    <property type="protein sequence ID" value="EAX83378.1"/>
    <property type="molecule type" value="Genomic_DNA"/>
</dbReference>
<keyword evidence="1" id="KW-0812">Transmembrane</keyword>
<organism evidence="2 3">
    <name type="scientific">Trichomonas vaginalis (strain ATCC PRA-98 / G3)</name>
    <dbReference type="NCBI Taxonomy" id="412133"/>
    <lineage>
        <taxon>Eukaryota</taxon>
        <taxon>Metamonada</taxon>
        <taxon>Parabasalia</taxon>
        <taxon>Trichomonadida</taxon>
        <taxon>Trichomonadidae</taxon>
        <taxon>Trichomonas</taxon>
    </lineage>
</organism>
<dbReference type="InParanoid" id="A2GHJ1"/>
<name>A2GHJ1_TRIV3</name>
<evidence type="ECO:0000313" key="3">
    <source>
        <dbReference type="Proteomes" id="UP000001542"/>
    </source>
</evidence>